<protein>
    <submittedName>
        <fullName evidence="2">Heme utilization protein</fullName>
    </submittedName>
</protein>
<reference evidence="2 3" key="1">
    <citation type="submission" date="2017-11" db="EMBL/GenBank/DDBJ databases">
        <title>Draft genome sequence of magnetotactic bacterium Magnetospirillum kuznetsovii LBB-42.</title>
        <authorList>
            <person name="Grouzdev D.S."/>
            <person name="Rysina M.S."/>
            <person name="Baslerov R.V."/>
            <person name="Koziaeva V."/>
        </authorList>
    </citation>
    <scope>NUCLEOTIDE SEQUENCE [LARGE SCALE GENOMIC DNA]</scope>
    <source>
        <strain evidence="2 3">LBB-42</strain>
    </source>
</reference>
<accession>A0A364NWD8</accession>
<name>A0A364NWD8_9PROT</name>
<evidence type="ECO:0000313" key="2">
    <source>
        <dbReference type="EMBL" id="RAU21409.1"/>
    </source>
</evidence>
<organism evidence="2 3">
    <name type="scientific">Paramagnetospirillum kuznetsovii</name>
    <dbReference type="NCBI Taxonomy" id="2053833"/>
    <lineage>
        <taxon>Bacteria</taxon>
        <taxon>Pseudomonadati</taxon>
        <taxon>Pseudomonadota</taxon>
        <taxon>Alphaproteobacteria</taxon>
        <taxon>Rhodospirillales</taxon>
        <taxon>Magnetospirillaceae</taxon>
        <taxon>Paramagnetospirillum</taxon>
    </lineage>
</organism>
<sequence>MHLVRTAVCAVLLWSSQAAAECANPEQFQAAQLRQFHYQLQVAALNCRGDDPSLPGKWQDYIRRHAALLADNARTLKAYFKSDSALDRHNTVVTNHESVAVHETPGYCEMRAPMFDKVLTLTRHQMSDYAVEQVPSPDNVRACGEAKKVKKAN</sequence>
<dbReference type="EMBL" id="PGTO01000010">
    <property type="protein sequence ID" value="RAU21409.1"/>
    <property type="molecule type" value="Genomic_DNA"/>
</dbReference>
<proteinExistence type="predicted"/>
<feature type="signal peptide" evidence="1">
    <location>
        <begin position="1"/>
        <end position="20"/>
    </location>
</feature>
<dbReference type="OrthoDB" id="7270931at2"/>
<dbReference type="Proteomes" id="UP000251075">
    <property type="component" value="Unassembled WGS sequence"/>
</dbReference>
<feature type="chain" id="PRO_5016882722" evidence="1">
    <location>
        <begin position="21"/>
        <end position="153"/>
    </location>
</feature>
<gene>
    <name evidence="2" type="ORF">CU669_13355</name>
</gene>
<evidence type="ECO:0000256" key="1">
    <source>
        <dbReference type="SAM" id="SignalP"/>
    </source>
</evidence>
<keyword evidence="3" id="KW-1185">Reference proteome</keyword>
<dbReference type="AlphaFoldDB" id="A0A364NWD8"/>
<comment type="caution">
    <text evidence="2">The sequence shown here is derived from an EMBL/GenBank/DDBJ whole genome shotgun (WGS) entry which is preliminary data.</text>
</comment>
<keyword evidence="1" id="KW-0732">Signal</keyword>
<dbReference type="RefSeq" id="WP_112145494.1">
    <property type="nucleotide sequence ID" value="NZ_PGTO01000010.1"/>
</dbReference>
<evidence type="ECO:0000313" key="3">
    <source>
        <dbReference type="Proteomes" id="UP000251075"/>
    </source>
</evidence>